<dbReference type="EMBL" id="CP019911">
    <property type="protein sequence ID" value="AQW29149.1"/>
    <property type="molecule type" value="Genomic_DNA"/>
</dbReference>
<dbReference type="InterPro" id="IPR011971">
    <property type="entry name" value="CHP02284"/>
</dbReference>
<dbReference type="InterPro" id="IPR019052">
    <property type="entry name" value="DUF2383"/>
</dbReference>
<organism evidence="2 3">
    <name type="scientific">blood disease bacterium A2-HR MARDI</name>
    <dbReference type="NCBI Taxonomy" id="1944648"/>
    <lineage>
        <taxon>Bacteria</taxon>
        <taxon>Pseudomonadati</taxon>
        <taxon>Pseudomonadota</taxon>
        <taxon>Betaproteobacteria</taxon>
        <taxon>Burkholderiales</taxon>
        <taxon>Burkholderiaceae</taxon>
        <taxon>Ralstonia</taxon>
        <taxon>Ralstonia solanacearum species complex</taxon>
    </lineage>
</organism>
<dbReference type="RefSeq" id="WP_078221887.1">
    <property type="nucleotide sequence ID" value="NZ_CP019911.1"/>
</dbReference>
<dbReference type="Gene3D" id="1.20.1260.10">
    <property type="match status" value="1"/>
</dbReference>
<dbReference type="AlphaFoldDB" id="A0A1U9VEP5"/>
<protein>
    <recommendedName>
        <fullName evidence="1">DUF2383 domain-containing protein</fullName>
    </recommendedName>
</protein>
<dbReference type="PIRSF" id="PIRSF029477">
    <property type="entry name" value="UCP029477"/>
    <property type="match status" value="1"/>
</dbReference>
<sequence>MTNTQDTIVLALNRLIEVGKDDELSCSSAAREVHDPQLRDILTDAAQSCRASVQELQQLVSSLGGQPRDRGSMNGTLHRGWMEIRHLITPNDDDVVLEMCEREEDMAKREYQAALQKDLPAAIRAVVQRQYEGIQLHRERIHAMRGGFAPVSPDTVSHLS</sequence>
<dbReference type="Proteomes" id="UP000189628">
    <property type="component" value="Chromosome"/>
</dbReference>
<evidence type="ECO:0000259" key="1">
    <source>
        <dbReference type="Pfam" id="PF09537"/>
    </source>
</evidence>
<evidence type="ECO:0000313" key="3">
    <source>
        <dbReference type="Proteomes" id="UP000189628"/>
    </source>
</evidence>
<gene>
    <name evidence="2" type="ORF">B0B51_03385</name>
</gene>
<dbReference type="Pfam" id="PF09537">
    <property type="entry name" value="DUF2383"/>
    <property type="match status" value="1"/>
</dbReference>
<feature type="domain" description="DUF2383" evidence="1">
    <location>
        <begin position="8"/>
        <end position="117"/>
    </location>
</feature>
<evidence type="ECO:0000313" key="2">
    <source>
        <dbReference type="EMBL" id="AQW29149.1"/>
    </source>
</evidence>
<dbReference type="NCBIfam" id="TIGR02284">
    <property type="entry name" value="PA2169 family four-helix-bundle protein"/>
    <property type="match status" value="1"/>
</dbReference>
<dbReference type="InterPro" id="IPR012347">
    <property type="entry name" value="Ferritin-like"/>
</dbReference>
<name>A0A1U9VEP5_9RALS</name>
<reference evidence="2 3" key="1">
    <citation type="submission" date="2017-02" db="EMBL/GenBank/DDBJ databases">
        <title>Blood Disease Bacterium A2-HR MARDI.</title>
        <authorList>
            <person name="Badrun R."/>
            <person name="Abu Bakar N."/>
            <person name="Laboh R."/>
        </authorList>
    </citation>
    <scope>NUCLEOTIDE SEQUENCE [LARGE SCALE GENOMIC DNA]</scope>
    <source>
        <strain evidence="2 3">A2-HR MARDI</strain>
    </source>
</reference>
<proteinExistence type="predicted"/>
<accession>A0A1U9VEP5</accession>
<dbReference type="InterPro" id="IPR016920">
    <property type="entry name" value="UCP029477"/>
</dbReference>